<reference evidence="3 4" key="1">
    <citation type="submission" date="2020-04" db="EMBL/GenBank/DDBJ databases">
        <title>Azohydromonas sp. isolated from soil.</title>
        <authorList>
            <person name="Dahal R.H."/>
        </authorList>
    </citation>
    <scope>NUCLEOTIDE SEQUENCE [LARGE SCALE GENOMIC DNA]</scope>
    <source>
        <strain evidence="3 4">G-1-1-14</strain>
    </source>
</reference>
<dbReference type="EMBL" id="JABBFW010000004">
    <property type="protein sequence ID" value="NML14830.1"/>
    <property type="molecule type" value="Genomic_DNA"/>
</dbReference>
<keyword evidence="2" id="KW-0732">Signal</keyword>
<feature type="signal peptide" evidence="2">
    <location>
        <begin position="1"/>
        <end position="26"/>
    </location>
</feature>
<accession>A0A848F9B7</accession>
<organism evidence="3 4">
    <name type="scientific">Azohydromonas caseinilytica</name>
    <dbReference type="NCBI Taxonomy" id="2728836"/>
    <lineage>
        <taxon>Bacteria</taxon>
        <taxon>Pseudomonadati</taxon>
        <taxon>Pseudomonadota</taxon>
        <taxon>Betaproteobacteria</taxon>
        <taxon>Burkholderiales</taxon>
        <taxon>Sphaerotilaceae</taxon>
        <taxon>Azohydromonas</taxon>
    </lineage>
</organism>
<dbReference type="PIRSF" id="PIRSF017082">
    <property type="entry name" value="YflP"/>
    <property type="match status" value="1"/>
</dbReference>
<dbReference type="RefSeq" id="WP_169159742.1">
    <property type="nucleotide sequence ID" value="NZ_JABBFW010000004.1"/>
</dbReference>
<proteinExistence type="inferred from homology"/>
<comment type="caution">
    <text evidence="3">The sequence shown here is derived from an EMBL/GenBank/DDBJ whole genome shotgun (WGS) entry which is preliminary data.</text>
</comment>
<dbReference type="PANTHER" id="PTHR42928">
    <property type="entry name" value="TRICARBOXYLATE-BINDING PROTEIN"/>
    <property type="match status" value="1"/>
</dbReference>
<comment type="similarity">
    <text evidence="1">Belongs to the UPF0065 (bug) family.</text>
</comment>
<dbReference type="PANTHER" id="PTHR42928:SF5">
    <property type="entry name" value="BLR1237 PROTEIN"/>
    <property type="match status" value="1"/>
</dbReference>
<evidence type="ECO:0000313" key="3">
    <source>
        <dbReference type="EMBL" id="NML14830.1"/>
    </source>
</evidence>
<keyword evidence="4" id="KW-1185">Reference proteome</keyword>
<feature type="chain" id="PRO_5032774297" evidence="2">
    <location>
        <begin position="27"/>
        <end position="328"/>
    </location>
</feature>
<name>A0A848F9B7_9BURK</name>
<dbReference type="InterPro" id="IPR042100">
    <property type="entry name" value="Bug_dom1"/>
</dbReference>
<protein>
    <submittedName>
        <fullName evidence="3">Tripartite tricarboxylate transporter substrate binding protein</fullName>
    </submittedName>
</protein>
<dbReference type="Pfam" id="PF03401">
    <property type="entry name" value="TctC"/>
    <property type="match status" value="1"/>
</dbReference>
<dbReference type="CDD" id="cd07012">
    <property type="entry name" value="PBP2_Bug_TTT"/>
    <property type="match status" value="1"/>
</dbReference>
<dbReference type="Gene3D" id="3.40.190.150">
    <property type="entry name" value="Bordetella uptake gene, domain 1"/>
    <property type="match status" value="1"/>
</dbReference>
<gene>
    <name evidence="3" type="ORF">HHL10_07565</name>
</gene>
<dbReference type="SUPFAM" id="SSF53850">
    <property type="entry name" value="Periplasmic binding protein-like II"/>
    <property type="match status" value="1"/>
</dbReference>
<dbReference type="InterPro" id="IPR005064">
    <property type="entry name" value="BUG"/>
</dbReference>
<sequence length="328" mass="34122">MTIRRRHFPLLALAAAATLAAGPAAAQGGNYPSRPITLIVPTAPGGTTDIAARMLADPLGKALGQTVVVDNRGGANGAVAAVAVKRAEADGYTLLMQYSGYHVITPHVSTQPAQWSAEDLRPVANVLSAPQVIVVREGLPVKTMAELIAYAKANPGKLNYASSGNGSLQHVTGAMLEQQAGIQMNHIPYKGTGPALQDLLGSQVDLTFGTPPPYMPHIASGKLRALAVTGKARLPSLPNVPTAAEAGLPKLDATSWFAVFAPAKTPQPVIDKLSAEIAKVMATPAFKQKAAEQGATADYMSPQQLGDYSRAELARWGQVVKASKISAD</sequence>
<dbReference type="PROSITE" id="PS51318">
    <property type="entry name" value="TAT"/>
    <property type="match status" value="1"/>
</dbReference>
<dbReference type="AlphaFoldDB" id="A0A848F9B7"/>
<dbReference type="InterPro" id="IPR006311">
    <property type="entry name" value="TAT_signal"/>
</dbReference>
<dbReference type="Gene3D" id="3.40.190.10">
    <property type="entry name" value="Periplasmic binding protein-like II"/>
    <property type="match status" value="1"/>
</dbReference>
<evidence type="ECO:0000256" key="1">
    <source>
        <dbReference type="ARBA" id="ARBA00006987"/>
    </source>
</evidence>
<evidence type="ECO:0000313" key="4">
    <source>
        <dbReference type="Proteomes" id="UP000574067"/>
    </source>
</evidence>
<dbReference type="Proteomes" id="UP000574067">
    <property type="component" value="Unassembled WGS sequence"/>
</dbReference>
<evidence type="ECO:0000256" key="2">
    <source>
        <dbReference type="SAM" id="SignalP"/>
    </source>
</evidence>